<dbReference type="InterPro" id="IPR028098">
    <property type="entry name" value="Glyco_trans_4-like_N"/>
</dbReference>
<dbReference type="PANTHER" id="PTHR12526:SF510">
    <property type="entry name" value="D-INOSITOL 3-PHOSPHATE GLYCOSYLTRANSFERASE"/>
    <property type="match status" value="1"/>
</dbReference>
<dbReference type="OrthoDB" id="9765330at2"/>
<evidence type="ECO:0000313" key="5">
    <source>
        <dbReference type="Proteomes" id="UP000198504"/>
    </source>
</evidence>
<dbReference type="RefSeq" id="WP_091184953.1">
    <property type="nucleotide sequence ID" value="NZ_FOFA01000009.1"/>
</dbReference>
<keyword evidence="5" id="KW-1185">Reference proteome</keyword>
<reference evidence="5" key="1">
    <citation type="submission" date="2016-10" db="EMBL/GenBank/DDBJ databases">
        <authorList>
            <person name="Varghese N."/>
            <person name="Submissions S."/>
        </authorList>
    </citation>
    <scope>NUCLEOTIDE SEQUENCE [LARGE SCALE GENOMIC DNA]</scope>
    <source>
        <strain evidence="5">CGMCC 4.6856</strain>
    </source>
</reference>
<keyword evidence="2 4" id="KW-0808">Transferase</keyword>
<dbReference type="Pfam" id="PF13692">
    <property type="entry name" value="Glyco_trans_1_4"/>
    <property type="match status" value="1"/>
</dbReference>
<evidence type="ECO:0000256" key="2">
    <source>
        <dbReference type="ARBA" id="ARBA00022679"/>
    </source>
</evidence>
<dbReference type="AlphaFoldDB" id="A0A1H9M228"/>
<dbReference type="STRING" id="1036181.SAMN05421756_109200"/>
<dbReference type="PANTHER" id="PTHR12526">
    <property type="entry name" value="GLYCOSYLTRANSFERASE"/>
    <property type="match status" value="1"/>
</dbReference>
<keyword evidence="1" id="KW-0328">Glycosyltransferase</keyword>
<sequence>MLRVNGARGQGEQVRVAVVCGTYAPERDGVADYVRRLAGELRGGPDPVDVVVAARSEDGRAPEGAVALAPGWSPRHLPQAARALDALGADLVHVQWAPSAYGWSGAVGWLPALLRTPVVTTLHEYGWWAWPAWVPQRAWPLVEGGGAYDRETGLLGPRSRGLVTTNAGHAAVVGARLGRWPTTIPIGPNVASPGPDAAGARARVRARLGLADGVALLVFFGFVHPVKGFRELVDAAALLRDEGVDVHVVGAGGFASLALPGDEARSFRAEVEQRIADRGVGDRVTLTGWVDEAEVSELLSAADAVVLPFTVGVTTKSGSLLAALDHGAPVLATVADERDADLVDGATVLDVAARRDPAAIAAAVRRLLADPDLAARVAAGGRRLAAGRGWDAIADAHVALYRSVLGR</sequence>
<accession>A0A1H9M228</accession>
<dbReference type="SUPFAM" id="SSF53756">
    <property type="entry name" value="UDP-Glycosyltransferase/glycogen phosphorylase"/>
    <property type="match status" value="1"/>
</dbReference>
<dbReference type="EMBL" id="FOFA01000009">
    <property type="protein sequence ID" value="SER17143.1"/>
    <property type="molecule type" value="Genomic_DNA"/>
</dbReference>
<dbReference type="GO" id="GO:0016757">
    <property type="term" value="F:glycosyltransferase activity"/>
    <property type="evidence" value="ECO:0007669"/>
    <property type="project" value="UniProtKB-KW"/>
</dbReference>
<evidence type="ECO:0000256" key="1">
    <source>
        <dbReference type="ARBA" id="ARBA00022676"/>
    </source>
</evidence>
<evidence type="ECO:0000259" key="3">
    <source>
        <dbReference type="Pfam" id="PF13439"/>
    </source>
</evidence>
<protein>
    <submittedName>
        <fullName evidence="4">Glycosyltransferase involved in cell wall bisynthesis</fullName>
    </submittedName>
</protein>
<gene>
    <name evidence="4" type="ORF">SAMN05421756_109200</name>
</gene>
<dbReference type="Proteomes" id="UP000198504">
    <property type="component" value="Unassembled WGS sequence"/>
</dbReference>
<dbReference type="Gene3D" id="3.40.50.2000">
    <property type="entry name" value="Glycogen Phosphorylase B"/>
    <property type="match status" value="2"/>
</dbReference>
<organism evidence="4 5">
    <name type="scientific">Microlunatus flavus</name>
    <dbReference type="NCBI Taxonomy" id="1036181"/>
    <lineage>
        <taxon>Bacteria</taxon>
        <taxon>Bacillati</taxon>
        <taxon>Actinomycetota</taxon>
        <taxon>Actinomycetes</taxon>
        <taxon>Propionibacteriales</taxon>
        <taxon>Propionibacteriaceae</taxon>
        <taxon>Microlunatus</taxon>
    </lineage>
</organism>
<dbReference type="Pfam" id="PF13439">
    <property type="entry name" value="Glyco_transf_4"/>
    <property type="match status" value="1"/>
</dbReference>
<evidence type="ECO:0000313" key="4">
    <source>
        <dbReference type="EMBL" id="SER17143.1"/>
    </source>
</evidence>
<feature type="domain" description="Glycosyltransferase subfamily 4-like N-terminal" evidence="3">
    <location>
        <begin position="28"/>
        <end position="132"/>
    </location>
</feature>
<proteinExistence type="predicted"/>
<name>A0A1H9M228_9ACTN</name>